<dbReference type="Proteomes" id="UP000190135">
    <property type="component" value="Unassembled WGS sequence"/>
</dbReference>
<dbReference type="RefSeq" id="WP_078707689.1">
    <property type="nucleotide sequence ID" value="NZ_FUXL01000004.1"/>
</dbReference>
<dbReference type="InterPro" id="IPR011990">
    <property type="entry name" value="TPR-like_helical_dom_sf"/>
</dbReference>
<dbReference type="PANTHER" id="PTHR43861:SF1">
    <property type="entry name" value="TRANS-ACONITATE 2-METHYLTRANSFERASE"/>
    <property type="match status" value="1"/>
</dbReference>
<dbReference type="STRING" id="1365950.SAMN05428963_104153"/>
<keyword evidence="3" id="KW-1185">Reference proteome</keyword>
<dbReference type="OrthoDB" id="465636at2"/>
<dbReference type="InterPro" id="IPR013217">
    <property type="entry name" value="Methyltransf_12"/>
</dbReference>
<dbReference type="PANTHER" id="PTHR43861">
    <property type="entry name" value="TRANS-ACONITATE 2-METHYLTRANSFERASE-RELATED"/>
    <property type="match status" value="1"/>
</dbReference>
<name>A0A1T4PU78_9HYPH</name>
<evidence type="ECO:0000313" key="2">
    <source>
        <dbReference type="EMBL" id="SJZ94866.1"/>
    </source>
</evidence>
<gene>
    <name evidence="2" type="ORF">SAMN05428963_104153</name>
</gene>
<dbReference type="Pfam" id="PF08242">
    <property type="entry name" value="Methyltransf_12"/>
    <property type="match status" value="1"/>
</dbReference>
<dbReference type="CDD" id="cd02440">
    <property type="entry name" value="AdoMet_MTases"/>
    <property type="match status" value="1"/>
</dbReference>
<dbReference type="GO" id="GO:0008168">
    <property type="term" value="F:methyltransferase activity"/>
    <property type="evidence" value="ECO:0007669"/>
    <property type="project" value="UniProtKB-KW"/>
</dbReference>
<proteinExistence type="predicted"/>
<dbReference type="AlphaFoldDB" id="A0A1T4PU78"/>
<dbReference type="Gene3D" id="3.40.50.150">
    <property type="entry name" value="Vaccinia Virus protein VP39"/>
    <property type="match status" value="1"/>
</dbReference>
<protein>
    <submittedName>
        <fullName evidence="2">Predicted methyltransferase, contains TPR repeat</fullName>
    </submittedName>
</protein>
<sequence>MPQIDEEALAAAYNDALAAEKAGRLQDAEAGYRRCLALDPDDHGGAAVRLASMGIGETPERAPEAYVATLFDQHAEDFEDILVRQLGYGVPGLLGVRLGELVPGLFLRALDLGCGTGLAGEILRDRCAEIAGVDLSEKMVEAAHEKDVYDELFIGDAVGFLEECDEEAPWDLIVATDVLPYLGGLDGLFAGAARRLTGRGVFGFSSETLPDAMLPPQGFKVGAHQRFAHGEGYVRDRLGAHGFEILSLEPITVRLEQGEPVPGHLVIARKSS</sequence>
<accession>A0A1T4PU78</accession>
<keyword evidence="2" id="KW-0489">Methyltransferase</keyword>
<reference evidence="2 3" key="1">
    <citation type="submission" date="2017-02" db="EMBL/GenBank/DDBJ databases">
        <authorList>
            <person name="Peterson S.W."/>
        </authorList>
    </citation>
    <scope>NUCLEOTIDE SEQUENCE [LARGE SCALE GENOMIC DNA]</scope>
    <source>
        <strain evidence="2 3">USBA 369</strain>
    </source>
</reference>
<keyword evidence="2" id="KW-0808">Transferase</keyword>
<dbReference type="EMBL" id="FUXL01000004">
    <property type="protein sequence ID" value="SJZ94866.1"/>
    <property type="molecule type" value="Genomic_DNA"/>
</dbReference>
<dbReference type="GO" id="GO:0032259">
    <property type="term" value="P:methylation"/>
    <property type="evidence" value="ECO:0007669"/>
    <property type="project" value="UniProtKB-KW"/>
</dbReference>
<dbReference type="SUPFAM" id="SSF48452">
    <property type="entry name" value="TPR-like"/>
    <property type="match status" value="1"/>
</dbReference>
<evidence type="ECO:0000259" key="1">
    <source>
        <dbReference type="Pfam" id="PF08242"/>
    </source>
</evidence>
<dbReference type="SUPFAM" id="SSF53335">
    <property type="entry name" value="S-adenosyl-L-methionine-dependent methyltransferases"/>
    <property type="match status" value="1"/>
</dbReference>
<feature type="domain" description="Methyltransferase type 12" evidence="1">
    <location>
        <begin position="110"/>
        <end position="202"/>
    </location>
</feature>
<dbReference type="InterPro" id="IPR029063">
    <property type="entry name" value="SAM-dependent_MTases_sf"/>
</dbReference>
<organism evidence="2 3">
    <name type="scientific">Consotaella salsifontis</name>
    <dbReference type="NCBI Taxonomy" id="1365950"/>
    <lineage>
        <taxon>Bacteria</taxon>
        <taxon>Pseudomonadati</taxon>
        <taxon>Pseudomonadota</taxon>
        <taxon>Alphaproteobacteria</taxon>
        <taxon>Hyphomicrobiales</taxon>
        <taxon>Aurantimonadaceae</taxon>
        <taxon>Consotaella</taxon>
    </lineage>
</organism>
<evidence type="ECO:0000313" key="3">
    <source>
        <dbReference type="Proteomes" id="UP000190135"/>
    </source>
</evidence>